<dbReference type="Proteomes" id="UP000199455">
    <property type="component" value="Unassembled WGS sequence"/>
</dbReference>
<dbReference type="InterPro" id="IPR002933">
    <property type="entry name" value="Peptidase_M20"/>
</dbReference>
<feature type="domain" description="Peptidase M20 dimerisation" evidence="6">
    <location>
        <begin position="179"/>
        <end position="274"/>
    </location>
</feature>
<dbReference type="Pfam" id="PF07687">
    <property type="entry name" value="M20_dimer"/>
    <property type="match status" value="1"/>
</dbReference>
<dbReference type="InterPro" id="IPR036264">
    <property type="entry name" value="Bact_exopeptidase_dim_dom"/>
</dbReference>
<proteinExistence type="predicted"/>
<keyword evidence="3" id="KW-0378">Hydrolase</keyword>
<dbReference type="InterPro" id="IPR001261">
    <property type="entry name" value="ArgE/DapE_CS"/>
</dbReference>
<evidence type="ECO:0000256" key="2">
    <source>
        <dbReference type="ARBA" id="ARBA00022723"/>
    </source>
</evidence>
<dbReference type="GO" id="GO:0008777">
    <property type="term" value="F:acetylornithine deacetylase activity"/>
    <property type="evidence" value="ECO:0007669"/>
    <property type="project" value="TreeGrafter"/>
</dbReference>
<comment type="cofactor">
    <cofactor evidence="1">
        <name>Zn(2+)</name>
        <dbReference type="ChEBI" id="CHEBI:29105"/>
    </cofactor>
</comment>
<dbReference type="SUPFAM" id="SSF53187">
    <property type="entry name" value="Zn-dependent exopeptidases"/>
    <property type="match status" value="1"/>
</dbReference>
<dbReference type="PANTHER" id="PTHR43808:SF31">
    <property type="entry name" value="N-ACETYL-L-CITRULLINE DEACETYLASE"/>
    <property type="match status" value="1"/>
</dbReference>
<gene>
    <name evidence="7" type="ORF">SAMN04488024_11241</name>
</gene>
<dbReference type="EMBL" id="FMZH01000012">
    <property type="protein sequence ID" value="SDE12583.1"/>
    <property type="molecule type" value="Genomic_DNA"/>
</dbReference>
<evidence type="ECO:0000313" key="7">
    <source>
        <dbReference type="EMBL" id="SDE12583.1"/>
    </source>
</evidence>
<evidence type="ECO:0000259" key="6">
    <source>
        <dbReference type="Pfam" id="PF07687"/>
    </source>
</evidence>
<sequence length="367" mass="40602">MNIAEKQQTAHPDLNQLYTEALELLSTLISIPSFSGSEQGTASEIASHLAKHGVNTICKNNNVWCYNRYFDNAKPTILLNSHHDTVKPNEQYTLDPFRALIYDEKIHGLGSNDAGASLVSLISAFIYFYESTDLPFNLCLAATGEEETSGVNGIRSILNDLKPISFAIVGEPTGMHMAIAEKGSMVIDCVAKGRSGHAAREEGDNAIYKAIKDIEWFSHFQFPIEDHLPSPVKMTVTQINAGLQHNIVPGECHFTVDIRFDHNYTPREILNVIINHTLCSFNVRPNVLNPSNIDVLHPVVVAGLALGRKTYVSPTSSDQGWLTMPSVKMGPGESARSHTADEFIRIEEIEEGISLYIHLLETLFKTQ</sequence>
<dbReference type="Gene3D" id="3.40.630.10">
    <property type="entry name" value="Zn peptidases"/>
    <property type="match status" value="1"/>
</dbReference>
<accession>A0A1G7AD05</accession>
<dbReference type="InterPro" id="IPR011650">
    <property type="entry name" value="Peptidase_M20_dimer"/>
</dbReference>
<evidence type="ECO:0000256" key="5">
    <source>
        <dbReference type="ARBA" id="ARBA00023285"/>
    </source>
</evidence>
<reference evidence="8" key="1">
    <citation type="submission" date="2016-10" db="EMBL/GenBank/DDBJ databases">
        <authorList>
            <person name="Varghese N."/>
            <person name="Submissions S."/>
        </authorList>
    </citation>
    <scope>NUCLEOTIDE SEQUENCE [LARGE SCALE GENOMIC DNA]</scope>
    <source>
        <strain evidence="8">DSM 18609</strain>
    </source>
</reference>
<keyword evidence="5" id="KW-0170">Cobalt</keyword>
<evidence type="ECO:0000256" key="3">
    <source>
        <dbReference type="ARBA" id="ARBA00022801"/>
    </source>
</evidence>
<keyword evidence="2" id="KW-0479">Metal-binding</keyword>
<organism evidence="7 8">
    <name type="scientific">Pedobacter soli</name>
    <dbReference type="NCBI Taxonomy" id="390242"/>
    <lineage>
        <taxon>Bacteria</taxon>
        <taxon>Pseudomonadati</taxon>
        <taxon>Bacteroidota</taxon>
        <taxon>Sphingobacteriia</taxon>
        <taxon>Sphingobacteriales</taxon>
        <taxon>Sphingobacteriaceae</taxon>
        <taxon>Pedobacter</taxon>
    </lineage>
</organism>
<dbReference type="GO" id="GO:0006526">
    <property type="term" value="P:L-arginine biosynthetic process"/>
    <property type="evidence" value="ECO:0007669"/>
    <property type="project" value="TreeGrafter"/>
</dbReference>
<evidence type="ECO:0000256" key="4">
    <source>
        <dbReference type="ARBA" id="ARBA00022833"/>
    </source>
</evidence>
<dbReference type="PROSITE" id="PS00758">
    <property type="entry name" value="ARGE_DAPE_CPG2_1"/>
    <property type="match status" value="1"/>
</dbReference>
<evidence type="ECO:0000313" key="8">
    <source>
        <dbReference type="Proteomes" id="UP000199455"/>
    </source>
</evidence>
<dbReference type="STRING" id="390242.SAMN04488024_11241"/>
<dbReference type="Gene3D" id="3.30.70.360">
    <property type="match status" value="1"/>
</dbReference>
<keyword evidence="4" id="KW-0862">Zinc</keyword>
<dbReference type="Pfam" id="PF01546">
    <property type="entry name" value="Peptidase_M20"/>
    <property type="match status" value="1"/>
</dbReference>
<dbReference type="RefSeq" id="WP_090771988.1">
    <property type="nucleotide sequence ID" value="NZ_FMZH01000012.1"/>
</dbReference>
<evidence type="ECO:0000256" key="1">
    <source>
        <dbReference type="ARBA" id="ARBA00001947"/>
    </source>
</evidence>
<name>A0A1G7AD05_9SPHI</name>
<dbReference type="AlphaFoldDB" id="A0A1G7AD05"/>
<dbReference type="SUPFAM" id="SSF55031">
    <property type="entry name" value="Bacterial exopeptidase dimerisation domain"/>
    <property type="match status" value="1"/>
</dbReference>
<dbReference type="PANTHER" id="PTHR43808">
    <property type="entry name" value="ACETYLORNITHINE DEACETYLASE"/>
    <property type="match status" value="1"/>
</dbReference>
<protein>
    <submittedName>
        <fullName evidence="7">Acetylornithine deacetylase</fullName>
    </submittedName>
</protein>
<keyword evidence="8" id="KW-1185">Reference proteome</keyword>
<dbReference type="InterPro" id="IPR050072">
    <property type="entry name" value="Peptidase_M20A"/>
</dbReference>
<dbReference type="GO" id="GO:0046872">
    <property type="term" value="F:metal ion binding"/>
    <property type="evidence" value="ECO:0007669"/>
    <property type="project" value="UniProtKB-KW"/>
</dbReference>